<dbReference type="Pfam" id="PF08166">
    <property type="entry name" value="PELP1_HEAT"/>
    <property type="match status" value="1"/>
</dbReference>
<dbReference type="Proteomes" id="UP001152795">
    <property type="component" value="Unassembled WGS sequence"/>
</dbReference>
<feature type="compositionally biased region" description="Basic and acidic residues" evidence="1">
    <location>
        <begin position="664"/>
        <end position="677"/>
    </location>
</feature>
<dbReference type="GO" id="GO:0006364">
    <property type="term" value="P:rRNA processing"/>
    <property type="evidence" value="ECO:0007669"/>
    <property type="project" value="TreeGrafter"/>
</dbReference>
<dbReference type="OrthoDB" id="20900at2759"/>
<evidence type="ECO:0000256" key="1">
    <source>
        <dbReference type="SAM" id="MobiDB-lite"/>
    </source>
</evidence>
<dbReference type="InterPro" id="IPR016024">
    <property type="entry name" value="ARM-type_fold"/>
</dbReference>
<dbReference type="AlphaFoldDB" id="A0A6S7JZW1"/>
<keyword evidence="3" id="KW-1185">Reference proteome</keyword>
<feature type="compositionally biased region" description="Polar residues" evidence="1">
    <location>
        <begin position="649"/>
        <end position="663"/>
    </location>
</feature>
<dbReference type="SUPFAM" id="SSF48371">
    <property type="entry name" value="ARM repeat"/>
    <property type="match status" value="1"/>
</dbReference>
<dbReference type="PANTHER" id="PTHR34105">
    <property type="entry name" value="PROLINE-, GLUTAMIC ACID- AND LEUCINE-RICH PROTEIN 1"/>
    <property type="match status" value="1"/>
</dbReference>
<feature type="region of interest" description="Disordered" evidence="1">
    <location>
        <begin position="296"/>
        <end position="327"/>
    </location>
</feature>
<feature type="region of interest" description="Disordered" evidence="1">
    <location>
        <begin position="501"/>
        <end position="587"/>
    </location>
</feature>
<sequence length="677" mass="75701">MLTAVLNEKNMNPEILLLVIRTCIQFYPGASGSFVKRIESLILQIFDTDNYFLIQIACSCFAILPKCGSSSGTGLDKQTASWEIQWKKILSTFSPVIGELYSNYETGSTYRVDSEALHFKAIPVVEPQRTETCVLRIKFLLKCLDLMLRNEFSKPVNIPLDSTIKIIQAILAVNEKSIKNNVALESVLLKSSLCAVHLSAIEFLSTLISSCGMSLLPYHHIITRMLLLELSWSECSEKVHGFQQKYSELRSAVFDCVQYLVHITSSVGENSEKIKNIIRHVIEDIKPRVTTTKLLAPTVSTSKTPSHGKKAKRKRVQDDVSQLNRTEEKTDYHANQDLCQSGLQALNTVILKGGSDIPSDILKEVQIFVVTLLLECQQTSSTQSNYPIPYGSPDCRKMLYHLLQTLLFNHHPKSPPPLQQAIIIFSQGTQDHDIEVSKFCTEAQMICHVLIHPRVPIISSSINLPQEQEVVDKQNNGKLQNTHMNDLPGNVEMNVDSDQRLTTKSGQSDGNITNENNESTLENMRDSVHGTTSSTLDSTANEPSSSNNSSLNKDENTLELSTETQHDDTSEIAGGTGQPNEEITPNVDLVEKENETVHEETEHTMTEHEENIKRTLPEGFEEVTKVTDEGLSEVASDSIHPEKKRKTQEASTSYTEEGVSNNNDRIEESTKIIEQEE</sequence>
<feature type="region of interest" description="Disordered" evidence="1">
    <location>
        <begin position="631"/>
        <end position="677"/>
    </location>
</feature>
<name>A0A6S7JZW1_PARCT</name>
<dbReference type="InterPro" id="IPR012980">
    <property type="entry name" value="PELP1_middle"/>
</dbReference>
<dbReference type="GO" id="GO:0005634">
    <property type="term" value="C:nucleus"/>
    <property type="evidence" value="ECO:0007669"/>
    <property type="project" value="TreeGrafter"/>
</dbReference>
<proteinExistence type="predicted"/>
<feature type="compositionally biased region" description="Polar residues" evidence="1">
    <location>
        <begin position="529"/>
        <end position="543"/>
    </location>
</feature>
<dbReference type="EMBL" id="CACRXK020011630">
    <property type="protein sequence ID" value="CAB4021802.1"/>
    <property type="molecule type" value="Genomic_DNA"/>
</dbReference>
<feature type="compositionally biased region" description="Basic residues" evidence="1">
    <location>
        <begin position="306"/>
        <end position="315"/>
    </location>
</feature>
<dbReference type="PANTHER" id="PTHR34105:SF1">
    <property type="entry name" value="PROLINE-, GLUTAMIC ACID- AND LEUCINE-RICH PROTEIN 1"/>
    <property type="match status" value="1"/>
</dbReference>
<gene>
    <name evidence="2" type="ORF">PACLA_8A088735</name>
</gene>
<feature type="non-terminal residue" evidence="2">
    <location>
        <position position="677"/>
    </location>
</feature>
<organism evidence="2 3">
    <name type="scientific">Paramuricea clavata</name>
    <name type="common">Red gorgonian</name>
    <name type="synonym">Violescent sea-whip</name>
    <dbReference type="NCBI Taxonomy" id="317549"/>
    <lineage>
        <taxon>Eukaryota</taxon>
        <taxon>Metazoa</taxon>
        <taxon>Cnidaria</taxon>
        <taxon>Anthozoa</taxon>
        <taxon>Octocorallia</taxon>
        <taxon>Malacalcyonacea</taxon>
        <taxon>Plexauridae</taxon>
        <taxon>Paramuricea</taxon>
    </lineage>
</organism>
<protein>
    <submittedName>
        <fullName evidence="2">Proline-, glutamic acid- and leucine-rich 1</fullName>
    </submittedName>
</protein>
<reference evidence="2" key="1">
    <citation type="submission" date="2020-04" db="EMBL/GenBank/DDBJ databases">
        <authorList>
            <person name="Alioto T."/>
            <person name="Alioto T."/>
            <person name="Gomez Garrido J."/>
        </authorList>
    </citation>
    <scope>NUCLEOTIDE SEQUENCE</scope>
    <source>
        <strain evidence="2">A484AB</strain>
    </source>
</reference>
<accession>A0A6S7JZW1</accession>
<feature type="compositionally biased region" description="Polar residues" evidence="1">
    <location>
        <begin position="296"/>
        <end position="305"/>
    </location>
</feature>
<evidence type="ECO:0000313" key="2">
    <source>
        <dbReference type="EMBL" id="CAB4021802.1"/>
    </source>
</evidence>
<evidence type="ECO:0000313" key="3">
    <source>
        <dbReference type="Proteomes" id="UP001152795"/>
    </source>
</evidence>
<comment type="caution">
    <text evidence="2">The sequence shown here is derived from an EMBL/GenBank/DDBJ whole genome shotgun (WGS) entry which is preliminary data.</text>
</comment>
<feature type="compositionally biased region" description="Polar residues" evidence="1">
    <location>
        <begin position="501"/>
        <end position="522"/>
    </location>
</feature>